<dbReference type="OrthoDB" id="413460at2759"/>
<evidence type="ECO:0000256" key="3">
    <source>
        <dbReference type="ARBA" id="ARBA00022741"/>
    </source>
</evidence>
<dbReference type="PROSITE" id="PS51194">
    <property type="entry name" value="HELICASE_CTER"/>
    <property type="match status" value="1"/>
</dbReference>
<dbReference type="InterPro" id="IPR001650">
    <property type="entry name" value="Helicase_C-like"/>
</dbReference>
<evidence type="ECO:0000256" key="4">
    <source>
        <dbReference type="ARBA" id="ARBA00022763"/>
    </source>
</evidence>
<dbReference type="GO" id="GO:0008094">
    <property type="term" value="F:ATP-dependent activity, acting on DNA"/>
    <property type="evidence" value="ECO:0007669"/>
    <property type="project" value="TreeGrafter"/>
</dbReference>
<dbReference type="SMART" id="SM00487">
    <property type="entry name" value="DEXDc"/>
    <property type="match status" value="1"/>
</dbReference>
<dbReference type="FunFam" id="3.40.50.10810:FF:000019">
    <property type="entry name" value="DNA excision repair protein ERCC-6-like 2 isoform X1"/>
    <property type="match status" value="1"/>
</dbReference>
<dbReference type="CDD" id="cd22254">
    <property type="entry name" value="CSB_WHD"/>
    <property type="match status" value="1"/>
</dbReference>
<proteinExistence type="inferred from homology"/>
<evidence type="ECO:0000256" key="2">
    <source>
        <dbReference type="ARBA" id="ARBA00007025"/>
    </source>
</evidence>
<dbReference type="GO" id="GO:0005524">
    <property type="term" value="F:ATP binding"/>
    <property type="evidence" value="ECO:0007669"/>
    <property type="project" value="InterPro"/>
</dbReference>
<feature type="region of interest" description="Disordered" evidence="11">
    <location>
        <begin position="1077"/>
        <end position="1125"/>
    </location>
</feature>
<dbReference type="GO" id="GO:0006283">
    <property type="term" value="P:transcription-coupled nucleotide-excision repair"/>
    <property type="evidence" value="ECO:0007669"/>
    <property type="project" value="TreeGrafter"/>
</dbReference>
<keyword evidence="8" id="KW-0238">DNA-binding</keyword>
<organism evidence="14 15">
    <name type="scientific">Vitrella brassicaformis (strain CCMP3155)</name>
    <dbReference type="NCBI Taxonomy" id="1169540"/>
    <lineage>
        <taxon>Eukaryota</taxon>
        <taxon>Sar</taxon>
        <taxon>Alveolata</taxon>
        <taxon>Colpodellida</taxon>
        <taxon>Vitrellaceae</taxon>
        <taxon>Vitrella</taxon>
    </lineage>
</organism>
<comment type="similarity">
    <text evidence="2">Belongs to the SNF2/RAD54 helicase family.</text>
</comment>
<dbReference type="InParanoid" id="A0A0G4EEC5"/>
<feature type="compositionally biased region" description="Pro residues" evidence="11">
    <location>
        <begin position="284"/>
        <end position="295"/>
    </location>
</feature>
<dbReference type="Pfam" id="PF00271">
    <property type="entry name" value="Helicase_C"/>
    <property type="match status" value="1"/>
</dbReference>
<feature type="region of interest" description="Disordered" evidence="11">
    <location>
        <begin position="1144"/>
        <end position="1179"/>
    </location>
</feature>
<keyword evidence="6" id="KW-0347">Helicase</keyword>
<dbReference type="STRING" id="1169540.A0A0G4EEC5"/>
<gene>
    <name evidence="14" type="ORF">Vbra_11446</name>
</gene>
<dbReference type="Gene3D" id="3.40.50.300">
    <property type="entry name" value="P-loop containing nucleotide triphosphate hydrolases"/>
    <property type="match status" value="1"/>
</dbReference>
<feature type="compositionally biased region" description="Low complexity" evidence="11">
    <location>
        <begin position="1100"/>
        <end position="1117"/>
    </location>
</feature>
<dbReference type="VEuPathDB" id="CryptoDB:Vbra_11446"/>
<dbReference type="PROSITE" id="PS51192">
    <property type="entry name" value="HELICASE_ATP_BIND_1"/>
    <property type="match status" value="1"/>
</dbReference>
<keyword evidence="5" id="KW-0378">Hydrolase</keyword>
<evidence type="ECO:0000259" key="12">
    <source>
        <dbReference type="PROSITE" id="PS51192"/>
    </source>
</evidence>
<keyword evidence="7" id="KW-0067">ATP-binding</keyword>
<protein>
    <recommendedName>
        <fullName evidence="16">DNA excision repair protein ERCC-6</fullName>
    </recommendedName>
</protein>
<dbReference type="EMBL" id="CDMY01000198">
    <property type="protein sequence ID" value="CEL93910.1"/>
    <property type="molecule type" value="Genomic_DNA"/>
</dbReference>
<name>A0A0G4EEC5_VITBC</name>
<feature type="region of interest" description="Disordered" evidence="11">
    <location>
        <begin position="129"/>
        <end position="389"/>
    </location>
</feature>
<sequence length="1252" mass="139407">MTSSSSRGFPVDGEPAAANHEDEKHDHTDLPGLSDGSMERLQQLGVQAVDSRRVEKGVLNQLDLVYEEQSYRQQMQKHAKDIQAVSAKLQQLAQRGVDGTKTENVPGRPQHEVEDHRLFNRCTEQLGQLQQQRQSLSDKVASLKSQRQKQHDDIRNSHSGAEPSSSAAASAAPHHVSVGRIARKNRRHGPAPPPPPASGDKSGPKRAAAQPAERQKAKRAHTNDGIDREPSGRSEPAGASGGRNGEHKSSFFRYVDGRLLVPKSQQEVEKRRKLKRLRASGSPAPAPPQAKPPPASKTAPKKRRSPTPSPLSLENDDQSSDGEWRPDGDGKGGGVAPRRIRDRILSGDSESSEGLSDLSDERPNRRAKRRRLEQGSDEPQTHDDTSDKVYEARMKEWLEARQGDMNSEVEVELPSRESVHGAVIPESVYNHHQQQQQGGRRLRMPRWLWESLYSYQQDGVRWLWGLHVQGVGGLLGDEMGLGKTVQTAAFIAALHHSSILQEGLSHDDEFAGPERRSPVPSSSSEDATHSKGGGVLIACPATMVKQWENELHTWFPPLRVCIFHQKGPKGRVQAAEIASSQCGVLLTSYESLRPYLDLLLDKRWHYVILDEGQRIRNPDAAITQAVKRFDTSHRLIMSGSPIQNNLRELWSLFDFCFPGRLGTLPVFIEEFAEPIRLGGYLNASQARVQAGYRCAVLLRELTQPYLLRRSKKEVQEILQLPAKSEQVLFCNLSVAQYQVYVDFLTGHRMGELMQSRARAFFVLSVLRKICNHPDLLLLDEPEDGRPEDFGNPARSGKMQVLKEIFATWHRDGHRVLVFCQTVQMLKMICSFMTAADYTFIRMDGQTAIKERAVLIDSFNSDTSIFAMVLTTRVGGVGLNLIGADRVVIFDPDWNPMTDVQARERAWRIGQTREVTVYRLLSTGTLEEKIYHRQIFKHFLSQKVLDDPKQRRFFKWNDLQELFDMPPPPPGFDPETIEELPDRYRELFKRVAKSGPVTATGTTTTDAFTSAASQPLGENHQLSQGATEQHNQLLETLFSKQGVQTAMSHDRLETSHLDSALVNDDSKKTASRALAALKKAQRERQSYGINVPTWTGRHGRAGAPPGSAASSAASRLPGKAPKESPATASLLAGLKKLSQTLGATGTVAAPSEPPPSQRQTSNTSEESRGEEAEEVKTHSFEMEKGRELLEFFHGLGADKNYTATTGEVLEEFGARVPSFQKAVFKQLLKGLCTFHKSTGPTVPGRWILKEDYR</sequence>
<keyword evidence="9" id="KW-0234">DNA repair</keyword>
<keyword evidence="15" id="KW-1185">Reference proteome</keyword>
<feature type="domain" description="Helicase C-terminal" evidence="13">
    <location>
        <begin position="800"/>
        <end position="959"/>
    </location>
</feature>
<evidence type="ECO:0000259" key="13">
    <source>
        <dbReference type="PROSITE" id="PS51194"/>
    </source>
</evidence>
<feature type="compositionally biased region" description="Basic and acidic residues" evidence="11">
    <location>
        <begin position="19"/>
        <end position="29"/>
    </location>
</feature>
<dbReference type="GO" id="GO:0005634">
    <property type="term" value="C:nucleus"/>
    <property type="evidence" value="ECO:0007669"/>
    <property type="project" value="UniProtKB-SubCell"/>
</dbReference>
<evidence type="ECO:0000256" key="10">
    <source>
        <dbReference type="ARBA" id="ARBA00023242"/>
    </source>
</evidence>
<dbReference type="AlphaFoldDB" id="A0A0G4EEC5"/>
<evidence type="ECO:0000256" key="8">
    <source>
        <dbReference type="ARBA" id="ARBA00023125"/>
    </source>
</evidence>
<evidence type="ECO:0008006" key="16">
    <source>
        <dbReference type="Google" id="ProtNLM"/>
    </source>
</evidence>
<dbReference type="SUPFAM" id="SSF52540">
    <property type="entry name" value="P-loop containing nucleoside triphosphate hydrolases"/>
    <property type="match status" value="2"/>
</dbReference>
<evidence type="ECO:0000256" key="1">
    <source>
        <dbReference type="ARBA" id="ARBA00004123"/>
    </source>
</evidence>
<dbReference type="PhylomeDB" id="A0A0G4EEC5"/>
<dbReference type="InterPro" id="IPR049730">
    <property type="entry name" value="SNF2/RAD54-like_C"/>
</dbReference>
<feature type="compositionally biased region" description="Basic and acidic residues" evidence="11">
    <location>
        <begin position="379"/>
        <end position="389"/>
    </location>
</feature>
<dbReference type="CDD" id="cd18793">
    <property type="entry name" value="SF2_C_SNF"/>
    <property type="match status" value="1"/>
</dbReference>
<feature type="region of interest" description="Disordered" evidence="11">
    <location>
        <begin position="93"/>
        <end position="113"/>
    </location>
</feature>
<dbReference type="InterPro" id="IPR050496">
    <property type="entry name" value="SNF2_RAD54_helicase_repair"/>
</dbReference>
<keyword evidence="10" id="KW-0539">Nucleus</keyword>
<dbReference type="SMART" id="SM00490">
    <property type="entry name" value="HELICc"/>
    <property type="match status" value="1"/>
</dbReference>
<feature type="compositionally biased region" description="Low complexity" evidence="11">
    <location>
        <begin position="157"/>
        <end position="179"/>
    </location>
</feature>
<reference evidence="14 15" key="1">
    <citation type="submission" date="2014-11" db="EMBL/GenBank/DDBJ databases">
        <authorList>
            <person name="Zhu J."/>
            <person name="Qi W."/>
            <person name="Song R."/>
        </authorList>
    </citation>
    <scope>NUCLEOTIDE SEQUENCE [LARGE SCALE GENOMIC DNA]</scope>
</reference>
<dbReference type="InterPro" id="IPR058951">
    <property type="entry name" value="WHD_Rad26_CSB-like"/>
</dbReference>
<evidence type="ECO:0000256" key="6">
    <source>
        <dbReference type="ARBA" id="ARBA00022806"/>
    </source>
</evidence>
<keyword evidence="4" id="KW-0227">DNA damage</keyword>
<feature type="compositionally biased region" description="Basic and acidic residues" evidence="11">
    <location>
        <begin position="221"/>
        <end position="232"/>
    </location>
</feature>
<dbReference type="InterPro" id="IPR000330">
    <property type="entry name" value="SNF2_N"/>
</dbReference>
<feature type="compositionally biased region" description="Basic and acidic residues" evidence="11">
    <location>
        <begin position="1164"/>
        <end position="1179"/>
    </location>
</feature>
<keyword evidence="3" id="KW-0547">Nucleotide-binding</keyword>
<feature type="domain" description="Helicase ATP-binding" evidence="12">
    <location>
        <begin position="464"/>
        <end position="659"/>
    </location>
</feature>
<feature type="region of interest" description="Disordered" evidence="11">
    <location>
        <begin position="1"/>
        <end position="38"/>
    </location>
</feature>
<dbReference type="OMA" id="ANHEDEK"/>
<evidence type="ECO:0000256" key="9">
    <source>
        <dbReference type="ARBA" id="ARBA00023204"/>
    </source>
</evidence>
<evidence type="ECO:0000313" key="14">
    <source>
        <dbReference type="EMBL" id="CEL93910.1"/>
    </source>
</evidence>
<dbReference type="PANTHER" id="PTHR45629:SF7">
    <property type="entry name" value="DNA EXCISION REPAIR PROTEIN ERCC-6-RELATED"/>
    <property type="match status" value="1"/>
</dbReference>
<evidence type="ECO:0000256" key="11">
    <source>
        <dbReference type="SAM" id="MobiDB-lite"/>
    </source>
</evidence>
<evidence type="ECO:0000256" key="5">
    <source>
        <dbReference type="ARBA" id="ARBA00022801"/>
    </source>
</evidence>
<dbReference type="InterPro" id="IPR038718">
    <property type="entry name" value="SNF2-like_sf"/>
</dbReference>
<dbReference type="Gene3D" id="3.40.50.10810">
    <property type="entry name" value="Tandem AAA-ATPase domain"/>
    <property type="match status" value="1"/>
</dbReference>
<feature type="region of interest" description="Disordered" evidence="11">
    <location>
        <begin position="509"/>
        <end position="532"/>
    </location>
</feature>
<dbReference type="Pfam" id="PF00176">
    <property type="entry name" value="SNF2-rel_dom"/>
    <property type="match status" value="1"/>
</dbReference>
<evidence type="ECO:0000313" key="15">
    <source>
        <dbReference type="Proteomes" id="UP000041254"/>
    </source>
</evidence>
<feature type="compositionally biased region" description="Low complexity" evidence="11">
    <location>
        <begin position="346"/>
        <end position="357"/>
    </location>
</feature>
<dbReference type="GO" id="GO:0016787">
    <property type="term" value="F:hydrolase activity"/>
    <property type="evidence" value="ECO:0007669"/>
    <property type="project" value="UniProtKB-KW"/>
</dbReference>
<evidence type="ECO:0000256" key="7">
    <source>
        <dbReference type="ARBA" id="ARBA00022840"/>
    </source>
</evidence>
<dbReference type="InterPro" id="IPR014001">
    <property type="entry name" value="Helicase_ATP-bd"/>
</dbReference>
<comment type="subcellular location">
    <subcellularLocation>
        <location evidence="1">Nucleus</location>
    </subcellularLocation>
</comment>
<dbReference type="Proteomes" id="UP000041254">
    <property type="component" value="Unassembled WGS sequence"/>
</dbReference>
<dbReference type="PANTHER" id="PTHR45629">
    <property type="entry name" value="SNF2/RAD54 FAMILY MEMBER"/>
    <property type="match status" value="1"/>
</dbReference>
<dbReference type="Pfam" id="PF25875">
    <property type="entry name" value="WHD_Rad26_CSB"/>
    <property type="match status" value="1"/>
</dbReference>
<accession>A0A0G4EEC5</accession>
<dbReference type="InterPro" id="IPR027417">
    <property type="entry name" value="P-loop_NTPase"/>
</dbReference>